<reference evidence="3 4" key="1">
    <citation type="submission" date="2018-06" db="EMBL/GenBank/DDBJ databases">
        <title>Bacteria isolated from soil of Wuhan.</title>
        <authorList>
            <person name="Wei X."/>
            <person name="Chunhua H."/>
        </authorList>
    </citation>
    <scope>NUCLEOTIDE SEQUENCE [LARGE SCALE GENOMIC DNA]</scope>
    <source>
        <strain evidence="4">xwS2</strain>
    </source>
</reference>
<evidence type="ECO:0000256" key="1">
    <source>
        <dbReference type="SAM" id="Phobius"/>
    </source>
</evidence>
<gene>
    <name evidence="3" type="ORF">DM813_23405</name>
</gene>
<keyword evidence="1" id="KW-0812">Transmembrane</keyword>
<organism evidence="3 4">
    <name type="scientific">Pseudomonas alkylphenolica</name>
    <dbReference type="NCBI Taxonomy" id="237609"/>
    <lineage>
        <taxon>Bacteria</taxon>
        <taxon>Pseudomonadati</taxon>
        <taxon>Pseudomonadota</taxon>
        <taxon>Gammaproteobacteria</taxon>
        <taxon>Pseudomonadales</taxon>
        <taxon>Pseudomonadaceae</taxon>
        <taxon>Pseudomonas</taxon>
    </lineage>
</organism>
<accession>A0A443ZK89</accession>
<sequence length="264" mass="29245">MVPNTHAGRSLIEFMVTLLIGLAPVVCGLLVLSFQVDRKQQETIEVTSREAIYSIDRTIQSLHETTSHALWLAGRPCEEVLPELRHEVVKQPNVRSLALEQQGNIFCSTLYGATDITFGQGDFINGRLRVDPGSPATPGSAILLYRLQSAPHGAIAVANLKILQDELLGFQNAVVLTLQFGERYVWATGHGDWMQLPNQEENTLKLDSERFGYTVHAGYAAGESWSVIRQAMHRTLPSLLLVGIMTSAAGYWGLFRRSRSRSTE</sequence>
<proteinExistence type="predicted"/>
<feature type="transmembrane region" description="Helical" evidence="1">
    <location>
        <begin position="12"/>
        <end position="34"/>
    </location>
</feature>
<keyword evidence="1" id="KW-1133">Transmembrane helix</keyword>
<dbReference type="EMBL" id="QJRG01000048">
    <property type="protein sequence ID" value="RWU19256.1"/>
    <property type="molecule type" value="Genomic_DNA"/>
</dbReference>
<dbReference type="InterPro" id="IPR024744">
    <property type="entry name" value="CSS-motif_dom"/>
</dbReference>
<feature type="transmembrane region" description="Helical" evidence="1">
    <location>
        <begin position="236"/>
        <end position="255"/>
    </location>
</feature>
<dbReference type="Proteomes" id="UP000288983">
    <property type="component" value="Unassembled WGS sequence"/>
</dbReference>
<evidence type="ECO:0000313" key="3">
    <source>
        <dbReference type="EMBL" id="RWU19256.1"/>
    </source>
</evidence>
<feature type="domain" description="Putative cyclic diguanylate phosphodiesterase CSS motif-containing" evidence="2">
    <location>
        <begin position="41"/>
        <end position="231"/>
    </location>
</feature>
<dbReference type="OrthoDB" id="7017006at2"/>
<dbReference type="AlphaFoldDB" id="A0A443ZK89"/>
<keyword evidence="1" id="KW-0472">Membrane</keyword>
<protein>
    <recommendedName>
        <fullName evidence="2">Putative cyclic diguanylate phosphodiesterase CSS motif-containing domain-containing protein</fullName>
    </recommendedName>
</protein>
<name>A0A443ZK89_9PSED</name>
<dbReference type="Pfam" id="PF12792">
    <property type="entry name" value="CSS-motif"/>
    <property type="match status" value="1"/>
</dbReference>
<evidence type="ECO:0000313" key="4">
    <source>
        <dbReference type="Proteomes" id="UP000288983"/>
    </source>
</evidence>
<evidence type="ECO:0000259" key="2">
    <source>
        <dbReference type="Pfam" id="PF12792"/>
    </source>
</evidence>
<comment type="caution">
    <text evidence="3">The sequence shown here is derived from an EMBL/GenBank/DDBJ whole genome shotgun (WGS) entry which is preliminary data.</text>
</comment>